<evidence type="ECO:0000256" key="1">
    <source>
        <dbReference type="SAM" id="Phobius"/>
    </source>
</evidence>
<keyword evidence="1" id="KW-0472">Membrane</keyword>
<keyword evidence="1" id="KW-1133">Transmembrane helix</keyword>
<protein>
    <submittedName>
        <fullName evidence="2">Uncharacterized protein</fullName>
    </submittedName>
</protein>
<feature type="transmembrane region" description="Helical" evidence="1">
    <location>
        <begin position="21"/>
        <end position="39"/>
    </location>
</feature>
<dbReference type="Proteomes" id="UP000799429">
    <property type="component" value="Unassembled WGS sequence"/>
</dbReference>
<dbReference type="EMBL" id="MU006115">
    <property type="protein sequence ID" value="KAF2834725.1"/>
    <property type="molecule type" value="Genomic_DNA"/>
</dbReference>
<keyword evidence="1" id="KW-0812">Transmembrane</keyword>
<dbReference type="AlphaFoldDB" id="A0A9P4S3Y8"/>
<proteinExistence type="predicted"/>
<gene>
    <name evidence="2" type="ORF">M501DRAFT_999969</name>
</gene>
<accession>A0A9P4S3Y8</accession>
<reference evidence="2" key="1">
    <citation type="journal article" date="2020" name="Stud. Mycol.">
        <title>101 Dothideomycetes genomes: a test case for predicting lifestyles and emergence of pathogens.</title>
        <authorList>
            <person name="Haridas S."/>
            <person name="Albert R."/>
            <person name="Binder M."/>
            <person name="Bloem J."/>
            <person name="Labutti K."/>
            <person name="Salamov A."/>
            <person name="Andreopoulos B."/>
            <person name="Baker S."/>
            <person name="Barry K."/>
            <person name="Bills G."/>
            <person name="Bluhm B."/>
            <person name="Cannon C."/>
            <person name="Castanera R."/>
            <person name="Culley D."/>
            <person name="Daum C."/>
            <person name="Ezra D."/>
            <person name="Gonzalez J."/>
            <person name="Henrissat B."/>
            <person name="Kuo A."/>
            <person name="Liang C."/>
            <person name="Lipzen A."/>
            <person name="Lutzoni F."/>
            <person name="Magnuson J."/>
            <person name="Mondo S."/>
            <person name="Nolan M."/>
            <person name="Ohm R."/>
            <person name="Pangilinan J."/>
            <person name="Park H.-J."/>
            <person name="Ramirez L."/>
            <person name="Alfaro M."/>
            <person name="Sun H."/>
            <person name="Tritt A."/>
            <person name="Yoshinaga Y."/>
            <person name="Zwiers L.-H."/>
            <person name="Turgeon B."/>
            <person name="Goodwin S."/>
            <person name="Spatafora J."/>
            <person name="Crous P."/>
            <person name="Grigoriev I."/>
        </authorList>
    </citation>
    <scope>NUCLEOTIDE SEQUENCE</scope>
    <source>
        <strain evidence="2">CBS 101060</strain>
    </source>
</reference>
<sequence length="153" mass="16823">MPRADMDQATTATQKLSLRSLVFSVSIAIHSTIAMPFWAEGMGFSILSGPIRAYHAVRRGAVGVASRRQASPAVVCALEPGMREDFRLGSIQTGGDTYMTVQHIWSRQDDLWEVQLSCTVHYLRPKVPSLDAMIGRYLPGRVGYSRTIANLLG</sequence>
<comment type="caution">
    <text evidence="2">The sequence shown here is derived from an EMBL/GenBank/DDBJ whole genome shotgun (WGS) entry which is preliminary data.</text>
</comment>
<organism evidence="2 3">
    <name type="scientific">Patellaria atrata CBS 101060</name>
    <dbReference type="NCBI Taxonomy" id="1346257"/>
    <lineage>
        <taxon>Eukaryota</taxon>
        <taxon>Fungi</taxon>
        <taxon>Dikarya</taxon>
        <taxon>Ascomycota</taxon>
        <taxon>Pezizomycotina</taxon>
        <taxon>Dothideomycetes</taxon>
        <taxon>Dothideomycetes incertae sedis</taxon>
        <taxon>Patellariales</taxon>
        <taxon>Patellariaceae</taxon>
        <taxon>Patellaria</taxon>
    </lineage>
</organism>
<keyword evidence="3" id="KW-1185">Reference proteome</keyword>
<name>A0A9P4S3Y8_9PEZI</name>
<evidence type="ECO:0000313" key="3">
    <source>
        <dbReference type="Proteomes" id="UP000799429"/>
    </source>
</evidence>
<evidence type="ECO:0000313" key="2">
    <source>
        <dbReference type="EMBL" id="KAF2834725.1"/>
    </source>
</evidence>